<keyword evidence="3" id="KW-0378">Hydrolase</keyword>
<comment type="caution">
    <text evidence="3">The sequence shown here is derived from an EMBL/GenBank/DDBJ whole genome shotgun (WGS) entry which is preliminary data.</text>
</comment>
<dbReference type="InterPro" id="IPR002711">
    <property type="entry name" value="HNH"/>
</dbReference>
<dbReference type="GO" id="GO:0004519">
    <property type="term" value="F:endonuclease activity"/>
    <property type="evidence" value="ECO:0007669"/>
    <property type="project" value="UniProtKB-KW"/>
</dbReference>
<evidence type="ECO:0000256" key="1">
    <source>
        <dbReference type="SAM" id="MobiDB-lite"/>
    </source>
</evidence>
<feature type="region of interest" description="Disordered" evidence="1">
    <location>
        <begin position="150"/>
        <end position="171"/>
    </location>
</feature>
<dbReference type="SMART" id="SM00507">
    <property type="entry name" value="HNHc"/>
    <property type="match status" value="1"/>
</dbReference>
<organism evidence="3 4">
    <name type="scientific">Isoptericola cucumis</name>
    <dbReference type="NCBI Taxonomy" id="1776856"/>
    <lineage>
        <taxon>Bacteria</taxon>
        <taxon>Bacillati</taxon>
        <taxon>Actinomycetota</taxon>
        <taxon>Actinomycetes</taxon>
        <taxon>Micrococcales</taxon>
        <taxon>Promicromonosporaceae</taxon>
        <taxon>Isoptericola</taxon>
    </lineage>
</organism>
<evidence type="ECO:0000313" key="3">
    <source>
        <dbReference type="EMBL" id="GGI08273.1"/>
    </source>
</evidence>
<evidence type="ECO:0000259" key="2">
    <source>
        <dbReference type="SMART" id="SM00507"/>
    </source>
</evidence>
<dbReference type="PANTHER" id="PTHR33877">
    <property type="entry name" value="SLL1193 PROTEIN"/>
    <property type="match status" value="1"/>
</dbReference>
<dbReference type="CDD" id="cd00085">
    <property type="entry name" value="HNHc"/>
    <property type="match status" value="1"/>
</dbReference>
<keyword evidence="4" id="KW-1185">Reference proteome</keyword>
<dbReference type="InterPro" id="IPR003615">
    <property type="entry name" value="HNH_nuc"/>
</dbReference>
<reference evidence="4" key="1">
    <citation type="journal article" date="2019" name="Int. J. Syst. Evol. Microbiol.">
        <title>The Global Catalogue of Microorganisms (GCM) 10K type strain sequencing project: providing services to taxonomists for standard genome sequencing and annotation.</title>
        <authorList>
            <consortium name="The Broad Institute Genomics Platform"/>
            <consortium name="The Broad Institute Genome Sequencing Center for Infectious Disease"/>
            <person name="Wu L."/>
            <person name="Ma J."/>
        </authorList>
    </citation>
    <scope>NUCLEOTIDE SEQUENCE [LARGE SCALE GENOMIC DNA]</scope>
    <source>
        <strain evidence="4">CCM 8653</strain>
    </source>
</reference>
<dbReference type="RefSeq" id="WP_188523591.1">
    <property type="nucleotide sequence ID" value="NZ_BMDG01000006.1"/>
</dbReference>
<accession>A0ABQ2B735</accession>
<dbReference type="Proteomes" id="UP000632535">
    <property type="component" value="Unassembled WGS sequence"/>
</dbReference>
<dbReference type="EMBL" id="BMDG01000006">
    <property type="protein sequence ID" value="GGI08273.1"/>
    <property type="molecule type" value="Genomic_DNA"/>
</dbReference>
<evidence type="ECO:0000313" key="4">
    <source>
        <dbReference type="Proteomes" id="UP000632535"/>
    </source>
</evidence>
<protein>
    <submittedName>
        <fullName evidence="3">HNH endonuclease</fullName>
    </submittedName>
</protein>
<dbReference type="InterPro" id="IPR052892">
    <property type="entry name" value="NA-targeting_endonuclease"/>
</dbReference>
<dbReference type="Gene3D" id="1.10.30.50">
    <property type="match status" value="1"/>
</dbReference>
<proteinExistence type="predicted"/>
<keyword evidence="3" id="KW-0255">Endonuclease</keyword>
<gene>
    <name evidence="3" type="ORF">GCM10007368_20340</name>
</gene>
<dbReference type="Pfam" id="PF01844">
    <property type="entry name" value="HNH"/>
    <property type="match status" value="1"/>
</dbReference>
<feature type="domain" description="HNH nuclease" evidence="2">
    <location>
        <begin position="71"/>
        <end position="119"/>
    </location>
</feature>
<sequence length="171" mass="18616">MADVLVLNAGYEPLHRVSVKHAMTMLVRGVAVVEEAVEGHRFGPYPLPRVLRLVRYVAMRWRYRAAGRPAVTKEGVKHRDGECAYCGGPAETVDHVVPRSRGGDSSWLNLVAACVPCNHRKADRTPLEAGMPLRLAPFVPPAEHGLVRRHRSGARRGSPGHQAAVAEPAVA</sequence>
<name>A0ABQ2B735_9MICO</name>
<keyword evidence="3" id="KW-0540">Nuclease</keyword>
<dbReference type="PANTHER" id="PTHR33877:SF2">
    <property type="entry name" value="OS07G0170200 PROTEIN"/>
    <property type="match status" value="1"/>
</dbReference>